<name>A0ABP9UMQ3_9BACT</name>
<evidence type="ECO:0000259" key="1">
    <source>
        <dbReference type="PROSITE" id="PS51820"/>
    </source>
</evidence>
<dbReference type="Gene3D" id="2.60.120.200">
    <property type="match status" value="1"/>
</dbReference>
<gene>
    <name evidence="2" type="ORF">Hsar01_02088</name>
</gene>
<keyword evidence="3" id="KW-1185">Reference proteome</keyword>
<reference evidence="2 3" key="1">
    <citation type="submission" date="2024-02" db="EMBL/GenBank/DDBJ databases">
        <title>Haloferula sargassicola NBRC 104335.</title>
        <authorList>
            <person name="Ichikawa N."/>
            <person name="Katano-Makiyama Y."/>
            <person name="Hidaka K."/>
        </authorList>
    </citation>
    <scope>NUCLEOTIDE SEQUENCE [LARGE SCALE GENOMIC DNA]</scope>
    <source>
        <strain evidence="2 3">NBRC 104335</strain>
    </source>
</reference>
<proteinExistence type="predicted"/>
<dbReference type="Proteomes" id="UP001476282">
    <property type="component" value="Unassembled WGS sequence"/>
</dbReference>
<dbReference type="SUPFAM" id="SSF49899">
    <property type="entry name" value="Concanavalin A-like lectins/glucanases"/>
    <property type="match status" value="1"/>
</dbReference>
<dbReference type="InterPro" id="IPR013320">
    <property type="entry name" value="ConA-like_dom_sf"/>
</dbReference>
<organism evidence="2 3">
    <name type="scientific">Haloferula sargassicola</name>
    <dbReference type="NCBI Taxonomy" id="490096"/>
    <lineage>
        <taxon>Bacteria</taxon>
        <taxon>Pseudomonadati</taxon>
        <taxon>Verrucomicrobiota</taxon>
        <taxon>Verrucomicrobiia</taxon>
        <taxon>Verrucomicrobiales</taxon>
        <taxon>Verrucomicrobiaceae</taxon>
        <taxon>Haloferula</taxon>
    </lineage>
</organism>
<evidence type="ECO:0000313" key="3">
    <source>
        <dbReference type="Proteomes" id="UP001476282"/>
    </source>
</evidence>
<dbReference type="EMBL" id="BAABRI010000010">
    <property type="protein sequence ID" value="GAA5482863.1"/>
    <property type="molecule type" value="Genomic_DNA"/>
</dbReference>
<feature type="domain" description="PA14" evidence="1">
    <location>
        <begin position="561"/>
        <end position="744"/>
    </location>
</feature>
<evidence type="ECO:0000313" key="2">
    <source>
        <dbReference type="EMBL" id="GAA5482863.1"/>
    </source>
</evidence>
<feature type="domain" description="PA14" evidence="1">
    <location>
        <begin position="788"/>
        <end position="961"/>
    </location>
</feature>
<accession>A0ABP9UMQ3</accession>
<comment type="caution">
    <text evidence="2">The sequence shown here is derived from an EMBL/GenBank/DDBJ whole genome shotgun (WGS) entry which is preliminary data.</text>
</comment>
<sequence length="1059" mass="111259">MVGQWLGDSYTEGETWVSEIGDIPAPLVAGLPLEATDNFNGHKSVDFAAADYFTVTGVNNPLGGATAMTIVAAWIPATAGATGDNFWNSSGIVTMEQGGSVADWALGWNGTRVNAGTGAPDHTIFSGDYALDQLQVVVFTWNNAGEQRLFVNGVNVAEDLSAGTAARNAADVSFGRIPTELGHAGLSGQIGEIQMYDTDESANVATITNALLAKYAEDPLLESAKAVSPTQFEFRIQSTAGFSVDPAGEFLLELYPLAGDPILPDPSEIIVTEDNGTVVVTLDAAMQASEDYLYYLDVPRIGGGPPAQFQGNILSHRLPFDLTGEPGTLGTWGIREWTIAGTQNIADAIKVVVGTTPTDNPPVSGTAPVFNHIDADTNGVTATGNFNNDLPILTDTPGTDDDFVVVGQTQVSVPAPGVYTFSVHSDDGFAMRISGTGGGRFIAKGGDGAIDPVDPQTLFRDGGTGDSNTRGTYEFDAAGTYDILYLGWDGGSGGFYELAWTEGTYSRDMLTNTWQLVGSPDDPGVPEFRERFITDIPGPSGTDGNFGVRTYLQASNDGTLVGNFGAAMTFLSSTARTPADVDGLTVDSQEPYLNHRDPEGGGPLGLVGGDLPFPANTTVAEDNVVTVAKGRINITSAGDYTFAYAGDDGFLLRLKGVDGLADPEFHMASGAGYFQMSNLNEFYNDGVGAFTGRGVVSLEVGSYDLEFVHQEGGGWFYYEVAAAAGIWLDDTTPPDGFQLVGYQAPGTVIIPGIAEPGWTVESSLPNAGTFDFTIAGAEARIDATLAMEPVPANAVSTWDYLDFRDPEDGPDGSFTPTNPWPLNTASADDNYAMRATGILEITQAGIYNLGFQGDDGGYLYIYGHNGTSDPDISSILTTNYPAIATIAPAPGSTANNGISVETGTGDSRTIVSVPLEVGQYELQTLVYEGNGGSWWEVIGGGDADRTFNFPLLTKNGAATVTTTSGISLVTQGGVVNPSPDFRISSFELTGNPVTDVSFNFASVSGESYTIEASTDLQTWVPVQTNVTASGGSTSVNVDLTGFTEFNGQTRVFFRVVLNE</sequence>
<dbReference type="InterPro" id="IPR037524">
    <property type="entry name" value="PA14/GLEYA"/>
</dbReference>
<protein>
    <recommendedName>
        <fullName evidence="1">PA14 domain-containing protein</fullName>
    </recommendedName>
</protein>
<dbReference type="PROSITE" id="PS51820">
    <property type="entry name" value="PA14"/>
    <property type="match status" value="2"/>
</dbReference>